<comment type="caution">
    <text evidence="1">The sequence shown here is derived from an EMBL/GenBank/DDBJ whole genome shotgun (WGS) entry which is preliminary data.</text>
</comment>
<dbReference type="EMBL" id="QKQP01000006">
    <property type="protein sequence ID" value="PZD80257.1"/>
    <property type="molecule type" value="Genomic_DNA"/>
</dbReference>
<name>A0A2W1KLS4_ACIFR</name>
<protein>
    <submittedName>
        <fullName evidence="1">Uncharacterized protein</fullName>
    </submittedName>
</protein>
<proteinExistence type="predicted"/>
<evidence type="ECO:0000313" key="1">
    <source>
        <dbReference type="EMBL" id="PZD80257.1"/>
    </source>
</evidence>
<evidence type="ECO:0000313" key="2">
    <source>
        <dbReference type="Proteomes" id="UP000248886"/>
    </source>
</evidence>
<dbReference type="AlphaFoldDB" id="A0A2W1KLS4"/>
<gene>
    <name evidence="1" type="ORF">DN052_12145</name>
</gene>
<organism evidence="1 2">
    <name type="scientific">Acidithiobacillus ferrooxidans</name>
    <name type="common">Thiobacillus ferrooxidans</name>
    <dbReference type="NCBI Taxonomy" id="920"/>
    <lineage>
        <taxon>Bacteria</taxon>
        <taxon>Pseudomonadati</taxon>
        <taxon>Pseudomonadota</taxon>
        <taxon>Acidithiobacillia</taxon>
        <taxon>Acidithiobacillales</taxon>
        <taxon>Acidithiobacillaceae</taxon>
        <taxon>Acidithiobacillus</taxon>
    </lineage>
</organism>
<dbReference type="RefSeq" id="WP_009565618.1">
    <property type="nucleotide sequence ID" value="NZ_JABFOH010000033.1"/>
</dbReference>
<accession>A0A2W1KLS4</accession>
<reference evidence="1 2" key="1">
    <citation type="submission" date="2018-06" db="EMBL/GenBank/DDBJ databases">
        <title>Draft sequence of Acidithiobacillus ferrooxidans CCM 4253.</title>
        <authorList>
            <person name="Moya-Beltran A."/>
            <person name="Castro M."/>
            <person name="Covarrubias P.C."/>
            <person name="Issotta F."/>
            <person name="Janiczek O."/>
            <person name="Mandl M."/>
            <person name="Kucera J."/>
            <person name="Quatrini R."/>
        </authorList>
    </citation>
    <scope>NUCLEOTIDE SEQUENCE [LARGE SCALE GENOMIC DNA]</scope>
    <source>
        <strain evidence="1 2">CCM 4253</strain>
    </source>
</reference>
<sequence>MFTIRQILVWMRHGDTDRSIARAGLMGRRKLGLLRQQAAQRDWLDPRRPLPEDAEMAVAL</sequence>
<dbReference type="Proteomes" id="UP000248886">
    <property type="component" value="Unassembled WGS sequence"/>
</dbReference>